<feature type="compositionally biased region" description="Polar residues" evidence="1">
    <location>
        <begin position="8"/>
        <end position="19"/>
    </location>
</feature>
<dbReference type="Pfam" id="PF08448">
    <property type="entry name" value="PAS_4"/>
    <property type="match status" value="1"/>
</dbReference>
<dbReference type="SUPFAM" id="SSF141868">
    <property type="entry name" value="EAL domain-like"/>
    <property type="match status" value="1"/>
</dbReference>
<dbReference type="RefSeq" id="WP_187597686.1">
    <property type="nucleotide sequence ID" value="NZ_CP060714.1"/>
</dbReference>
<feature type="domain" description="EAL" evidence="4">
    <location>
        <begin position="337"/>
        <end position="596"/>
    </location>
</feature>
<dbReference type="SMART" id="SM00267">
    <property type="entry name" value="GGDEF"/>
    <property type="match status" value="1"/>
</dbReference>
<dbReference type="InterPro" id="IPR013656">
    <property type="entry name" value="PAS_4"/>
</dbReference>
<dbReference type="InterPro" id="IPR000700">
    <property type="entry name" value="PAS-assoc_C"/>
</dbReference>
<dbReference type="InterPro" id="IPR043128">
    <property type="entry name" value="Rev_trsase/Diguanyl_cyclase"/>
</dbReference>
<protein>
    <submittedName>
        <fullName evidence="6">EAL domain-containing protein</fullName>
    </submittedName>
</protein>
<dbReference type="InterPro" id="IPR000014">
    <property type="entry name" value="PAS"/>
</dbReference>
<organism evidence="6 7">
    <name type="scientific">Diaphorobacter ruginosibacter</name>
    <dbReference type="NCBI Taxonomy" id="1715720"/>
    <lineage>
        <taxon>Bacteria</taxon>
        <taxon>Pseudomonadati</taxon>
        <taxon>Pseudomonadota</taxon>
        <taxon>Betaproteobacteria</taxon>
        <taxon>Burkholderiales</taxon>
        <taxon>Comamonadaceae</taxon>
        <taxon>Diaphorobacter</taxon>
    </lineage>
</organism>
<proteinExistence type="predicted"/>
<evidence type="ECO:0000259" key="4">
    <source>
        <dbReference type="PROSITE" id="PS50883"/>
    </source>
</evidence>
<feature type="region of interest" description="Disordered" evidence="1">
    <location>
        <begin position="1"/>
        <end position="28"/>
    </location>
</feature>
<dbReference type="EMBL" id="CP060714">
    <property type="protein sequence ID" value="QNN57432.1"/>
    <property type="molecule type" value="Genomic_DNA"/>
</dbReference>
<dbReference type="SUPFAM" id="SSF55073">
    <property type="entry name" value="Nucleotide cyclase"/>
    <property type="match status" value="1"/>
</dbReference>
<dbReference type="CDD" id="cd01948">
    <property type="entry name" value="EAL"/>
    <property type="match status" value="1"/>
</dbReference>
<dbReference type="InterPro" id="IPR029787">
    <property type="entry name" value="Nucleotide_cyclase"/>
</dbReference>
<dbReference type="NCBIfam" id="TIGR00254">
    <property type="entry name" value="GGDEF"/>
    <property type="match status" value="1"/>
</dbReference>
<dbReference type="Gene3D" id="3.30.70.270">
    <property type="match status" value="1"/>
</dbReference>
<reference evidence="6 7" key="1">
    <citation type="submission" date="2020-08" db="EMBL/GenBank/DDBJ databases">
        <title>Genome sequence of Diaphorobacter ruginosibacter DSM 27467T.</title>
        <authorList>
            <person name="Hyun D.-W."/>
            <person name="Bae J.-W."/>
        </authorList>
    </citation>
    <scope>NUCLEOTIDE SEQUENCE [LARGE SCALE GENOMIC DNA]</scope>
    <source>
        <strain evidence="6 7">DSM 27467</strain>
    </source>
</reference>
<dbReference type="PROSITE" id="PS50113">
    <property type="entry name" value="PAC"/>
    <property type="match status" value="1"/>
</dbReference>
<gene>
    <name evidence="6" type="ORF">H9K76_00560</name>
</gene>
<dbReference type="Gene3D" id="3.30.450.20">
    <property type="entry name" value="PAS domain"/>
    <property type="match status" value="1"/>
</dbReference>
<keyword evidence="7" id="KW-1185">Reference proteome</keyword>
<dbReference type="InterPro" id="IPR052155">
    <property type="entry name" value="Biofilm_reg_signaling"/>
</dbReference>
<dbReference type="InterPro" id="IPR035965">
    <property type="entry name" value="PAS-like_dom_sf"/>
</dbReference>
<dbReference type="InterPro" id="IPR000160">
    <property type="entry name" value="GGDEF_dom"/>
</dbReference>
<feature type="domain" description="GGDEF" evidence="5">
    <location>
        <begin position="198"/>
        <end position="331"/>
    </location>
</feature>
<dbReference type="CDD" id="cd00130">
    <property type="entry name" value="PAS"/>
    <property type="match status" value="1"/>
</dbReference>
<dbReference type="PROSITE" id="PS50887">
    <property type="entry name" value="GGDEF"/>
    <property type="match status" value="1"/>
</dbReference>
<dbReference type="NCBIfam" id="TIGR00229">
    <property type="entry name" value="sensory_box"/>
    <property type="match status" value="1"/>
</dbReference>
<dbReference type="PANTHER" id="PTHR44757">
    <property type="entry name" value="DIGUANYLATE CYCLASE DGCP"/>
    <property type="match status" value="1"/>
</dbReference>
<evidence type="ECO:0000259" key="3">
    <source>
        <dbReference type="PROSITE" id="PS50113"/>
    </source>
</evidence>
<dbReference type="InterPro" id="IPR001633">
    <property type="entry name" value="EAL_dom"/>
</dbReference>
<feature type="domain" description="PAS" evidence="2">
    <location>
        <begin position="42"/>
        <end position="112"/>
    </location>
</feature>
<name>A0A7G9RPA7_9BURK</name>
<dbReference type="SUPFAM" id="SSF55785">
    <property type="entry name" value="PYP-like sensor domain (PAS domain)"/>
    <property type="match status" value="1"/>
</dbReference>
<accession>A0A7G9RPA7</accession>
<dbReference type="Proteomes" id="UP000515811">
    <property type="component" value="Chromosome"/>
</dbReference>
<dbReference type="PROSITE" id="PS50112">
    <property type="entry name" value="PAS"/>
    <property type="match status" value="1"/>
</dbReference>
<evidence type="ECO:0000259" key="5">
    <source>
        <dbReference type="PROSITE" id="PS50887"/>
    </source>
</evidence>
<dbReference type="CDD" id="cd01949">
    <property type="entry name" value="GGDEF"/>
    <property type="match status" value="1"/>
</dbReference>
<dbReference type="Pfam" id="PF00990">
    <property type="entry name" value="GGDEF"/>
    <property type="match status" value="1"/>
</dbReference>
<evidence type="ECO:0000313" key="7">
    <source>
        <dbReference type="Proteomes" id="UP000515811"/>
    </source>
</evidence>
<dbReference type="Pfam" id="PF00563">
    <property type="entry name" value="EAL"/>
    <property type="match status" value="1"/>
</dbReference>
<dbReference type="AlphaFoldDB" id="A0A7G9RPA7"/>
<dbReference type="PANTHER" id="PTHR44757:SF2">
    <property type="entry name" value="BIOFILM ARCHITECTURE MAINTENANCE PROTEIN MBAA"/>
    <property type="match status" value="1"/>
</dbReference>
<dbReference type="Gene3D" id="3.20.20.450">
    <property type="entry name" value="EAL domain"/>
    <property type="match status" value="1"/>
</dbReference>
<evidence type="ECO:0000259" key="2">
    <source>
        <dbReference type="PROSITE" id="PS50112"/>
    </source>
</evidence>
<feature type="domain" description="PAC" evidence="3">
    <location>
        <begin position="110"/>
        <end position="166"/>
    </location>
</feature>
<dbReference type="InterPro" id="IPR035919">
    <property type="entry name" value="EAL_sf"/>
</dbReference>
<dbReference type="KEGG" id="drg:H9K76_00560"/>
<dbReference type="SMART" id="SM00052">
    <property type="entry name" value="EAL"/>
    <property type="match status" value="1"/>
</dbReference>
<sequence>MGQPTPPSNVTDCTRPTGSSLGGYAHDDIDGGGETLQRMHAALDMQAKMLDASVDCIKLLNTDGTLAHMNLSGCRALGVSPESGFGMKWLELLPPEVHAAGQRAFRQALRGSNARFLGKSAVPGKTPQYWDNNLTPVLDDGGNTVNILCVSRDITLQRETEERLRKANGIDELTELPNRRAFHDQLRSLLQQAGTRKQSALLMMIDLDHFKYLNDTLGHAAGDHLLQVVARRIQGSLPASAFVARLGGDEFAVLVQDIKDDETLQRTVNKVMAQLDPPIHHAGKRINGSMSAGCAIYPRDASDPGQLASHADVALNDMKASGRGGARFYSASMLRPLEETAAQLEQARRIVREGWVQPYYQPKIRLADRRLVGLEALLRSQNPGHAGLQTPAMVQAAFRDFDLSTRMAEALRARVFSDIAGWLASGLAVVPVSINAAPVEFMRDNYAERLLRQLEKAGVDPAHIELEVTEQTLDERGAEYVARALNLLRQEGIRVALDDFGTGHSSLTRLRNFPVDCLKIDANFVGNFGQDPAVTAVVNAIGQIGSALSLELVAEGIETEPQCRALEAVGFSIGQGHLFSKAVSADAIAALLSRSHGAGGAAIAHPAQATVIQTA</sequence>
<dbReference type="SMART" id="SM00091">
    <property type="entry name" value="PAS"/>
    <property type="match status" value="1"/>
</dbReference>
<evidence type="ECO:0000256" key="1">
    <source>
        <dbReference type="SAM" id="MobiDB-lite"/>
    </source>
</evidence>
<dbReference type="PROSITE" id="PS50883">
    <property type="entry name" value="EAL"/>
    <property type="match status" value="1"/>
</dbReference>
<evidence type="ECO:0000313" key="6">
    <source>
        <dbReference type="EMBL" id="QNN57432.1"/>
    </source>
</evidence>